<accession>A0ACC0CB38</accession>
<reference evidence="2" key="1">
    <citation type="journal article" date="2023" name="Nat. Plants">
        <title>Single-cell RNA sequencing provides a high-resolution roadmap for understanding the multicellular compartmentation of specialized metabolism.</title>
        <authorList>
            <person name="Sun S."/>
            <person name="Shen X."/>
            <person name="Li Y."/>
            <person name="Li Y."/>
            <person name="Wang S."/>
            <person name="Li R."/>
            <person name="Zhang H."/>
            <person name="Shen G."/>
            <person name="Guo B."/>
            <person name="Wei J."/>
            <person name="Xu J."/>
            <person name="St-Pierre B."/>
            <person name="Chen S."/>
            <person name="Sun C."/>
        </authorList>
    </citation>
    <scope>NUCLEOTIDE SEQUENCE [LARGE SCALE GENOMIC DNA]</scope>
</reference>
<evidence type="ECO:0000313" key="1">
    <source>
        <dbReference type="EMBL" id="KAI5682097.1"/>
    </source>
</evidence>
<name>A0ACC0CB38_CATRO</name>
<comment type="caution">
    <text evidence="1">The sequence shown here is derived from an EMBL/GenBank/DDBJ whole genome shotgun (WGS) entry which is preliminary data.</text>
</comment>
<keyword evidence="2" id="KW-1185">Reference proteome</keyword>
<evidence type="ECO:0000313" key="2">
    <source>
        <dbReference type="Proteomes" id="UP001060085"/>
    </source>
</evidence>
<dbReference type="EMBL" id="CM044701">
    <property type="protein sequence ID" value="KAI5682097.1"/>
    <property type="molecule type" value="Genomic_DNA"/>
</dbReference>
<proteinExistence type="predicted"/>
<protein>
    <submittedName>
        <fullName evidence="1">Uncharacterized protein</fullName>
    </submittedName>
</protein>
<gene>
    <name evidence="1" type="ORF">M9H77_03325</name>
</gene>
<dbReference type="Proteomes" id="UP001060085">
    <property type="component" value="Linkage Group LG01"/>
</dbReference>
<sequence>MKFESFLLGFKISKSNMEDELRHVQQAWEGLEQQLSSLGKGVKDLKIEEEAILEQSSRIQCIIINRDMVTFLLMLDLMSMILMIAMRAIDLELELVIMIELIIEFQGIKLKMDESFHKRRGDVERCRDSYNHYQHNSGRQKQGQAKEKFMEFSMGEKSTKVDDLSKAQDIVDRKVIHDEKNNTCTFVKEESQERKK</sequence>
<organism evidence="1 2">
    <name type="scientific">Catharanthus roseus</name>
    <name type="common">Madagascar periwinkle</name>
    <name type="synonym">Vinca rosea</name>
    <dbReference type="NCBI Taxonomy" id="4058"/>
    <lineage>
        <taxon>Eukaryota</taxon>
        <taxon>Viridiplantae</taxon>
        <taxon>Streptophyta</taxon>
        <taxon>Embryophyta</taxon>
        <taxon>Tracheophyta</taxon>
        <taxon>Spermatophyta</taxon>
        <taxon>Magnoliopsida</taxon>
        <taxon>eudicotyledons</taxon>
        <taxon>Gunneridae</taxon>
        <taxon>Pentapetalae</taxon>
        <taxon>asterids</taxon>
        <taxon>lamiids</taxon>
        <taxon>Gentianales</taxon>
        <taxon>Apocynaceae</taxon>
        <taxon>Rauvolfioideae</taxon>
        <taxon>Vinceae</taxon>
        <taxon>Catharanthinae</taxon>
        <taxon>Catharanthus</taxon>
    </lineage>
</organism>